<accession>A0AA38CBZ1</accession>
<protein>
    <submittedName>
        <fullName evidence="2">Uncharacterized protein</fullName>
    </submittedName>
</protein>
<feature type="non-terminal residue" evidence="2">
    <location>
        <position position="99"/>
    </location>
</feature>
<name>A0AA38CBZ1_TAXCH</name>
<dbReference type="Proteomes" id="UP000824469">
    <property type="component" value="Unassembled WGS sequence"/>
</dbReference>
<evidence type="ECO:0000256" key="1">
    <source>
        <dbReference type="SAM" id="MobiDB-lite"/>
    </source>
</evidence>
<gene>
    <name evidence="2" type="ORF">KI387_038297</name>
</gene>
<sequence length="99" mass="11443">TKGLRVYEPFKHDIIENRNVHVLEKTFCDASHEPSSASPKIELDNTSPNNMETKVQEVDYPNLDVMEIEGESSQNFLHPKIPKWAQNIVHNSYPINLRK</sequence>
<feature type="region of interest" description="Disordered" evidence="1">
    <location>
        <begin position="31"/>
        <end position="50"/>
    </location>
</feature>
<evidence type="ECO:0000313" key="3">
    <source>
        <dbReference type="Proteomes" id="UP000824469"/>
    </source>
</evidence>
<dbReference type="EMBL" id="JAHRHJ020000011">
    <property type="protein sequence ID" value="KAH9294709.1"/>
    <property type="molecule type" value="Genomic_DNA"/>
</dbReference>
<dbReference type="AlphaFoldDB" id="A0AA38CBZ1"/>
<evidence type="ECO:0000313" key="2">
    <source>
        <dbReference type="EMBL" id="KAH9294709.1"/>
    </source>
</evidence>
<keyword evidence="3" id="KW-1185">Reference proteome</keyword>
<proteinExistence type="predicted"/>
<comment type="caution">
    <text evidence="2">The sequence shown here is derived from an EMBL/GenBank/DDBJ whole genome shotgun (WGS) entry which is preliminary data.</text>
</comment>
<reference evidence="2 3" key="1">
    <citation type="journal article" date="2021" name="Nat. Plants">
        <title>The Taxus genome provides insights into paclitaxel biosynthesis.</title>
        <authorList>
            <person name="Xiong X."/>
            <person name="Gou J."/>
            <person name="Liao Q."/>
            <person name="Li Y."/>
            <person name="Zhou Q."/>
            <person name="Bi G."/>
            <person name="Li C."/>
            <person name="Du R."/>
            <person name="Wang X."/>
            <person name="Sun T."/>
            <person name="Guo L."/>
            <person name="Liang H."/>
            <person name="Lu P."/>
            <person name="Wu Y."/>
            <person name="Zhang Z."/>
            <person name="Ro D.K."/>
            <person name="Shang Y."/>
            <person name="Huang S."/>
            <person name="Yan J."/>
        </authorList>
    </citation>
    <scope>NUCLEOTIDE SEQUENCE [LARGE SCALE GENOMIC DNA]</scope>
    <source>
        <strain evidence="2">Ta-2019</strain>
    </source>
</reference>
<feature type="compositionally biased region" description="Polar residues" evidence="1">
    <location>
        <begin position="33"/>
        <end position="50"/>
    </location>
</feature>
<organism evidence="2 3">
    <name type="scientific">Taxus chinensis</name>
    <name type="common">Chinese yew</name>
    <name type="synonym">Taxus wallichiana var. chinensis</name>
    <dbReference type="NCBI Taxonomy" id="29808"/>
    <lineage>
        <taxon>Eukaryota</taxon>
        <taxon>Viridiplantae</taxon>
        <taxon>Streptophyta</taxon>
        <taxon>Embryophyta</taxon>
        <taxon>Tracheophyta</taxon>
        <taxon>Spermatophyta</taxon>
        <taxon>Pinopsida</taxon>
        <taxon>Pinidae</taxon>
        <taxon>Conifers II</taxon>
        <taxon>Cupressales</taxon>
        <taxon>Taxaceae</taxon>
        <taxon>Taxus</taxon>
    </lineage>
</organism>
<feature type="non-terminal residue" evidence="2">
    <location>
        <position position="1"/>
    </location>
</feature>